<dbReference type="FunFam" id="1.10.630.10:FF:000018">
    <property type="entry name" value="Cytochrome P450 monooxygenase"/>
    <property type="match status" value="1"/>
</dbReference>
<dbReference type="GO" id="GO:0005506">
    <property type="term" value="F:iron ion binding"/>
    <property type="evidence" value="ECO:0007669"/>
    <property type="project" value="InterPro"/>
</dbReference>
<evidence type="ECO:0000256" key="5">
    <source>
        <dbReference type="ARBA" id="ARBA00023002"/>
    </source>
</evidence>
<dbReference type="EMBL" id="LQPW01000144">
    <property type="protein sequence ID" value="ORW94005.1"/>
    <property type="molecule type" value="Genomic_DNA"/>
</dbReference>
<accession>A0A1X2E0P4</accession>
<dbReference type="PANTHER" id="PTHR46696">
    <property type="entry name" value="P450, PUTATIVE (EUROFUNG)-RELATED"/>
    <property type="match status" value="1"/>
</dbReference>
<evidence type="ECO:0000313" key="10">
    <source>
        <dbReference type="Proteomes" id="UP000193317"/>
    </source>
</evidence>
<dbReference type="RefSeq" id="WP_139837125.1">
    <property type="nucleotide sequence ID" value="NZ_JACKRU010000604.1"/>
</dbReference>
<protein>
    <submittedName>
        <fullName evidence="9">Cytochrome</fullName>
    </submittedName>
</protein>
<dbReference type="InterPro" id="IPR036396">
    <property type="entry name" value="Cyt_P450_sf"/>
</dbReference>
<keyword evidence="4 8" id="KW-0479">Metal-binding</keyword>
<dbReference type="PRINTS" id="PR00385">
    <property type="entry name" value="P450"/>
</dbReference>
<evidence type="ECO:0000256" key="4">
    <source>
        <dbReference type="ARBA" id="ARBA00022723"/>
    </source>
</evidence>
<evidence type="ECO:0000256" key="1">
    <source>
        <dbReference type="ARBA" id="ARBA00001971"/>
    </source>
</evidence>
<evidence type="ECO:0000256" key="6">
    <source>
        <dbReference type="ARBA" id="ARBA00023004"/>
    </source>
</evidence>
<proteinExistence type="inferred from homology"/>
<dbReference type="SUPFAM" id="SSF48264">
    <property type="entry name" value="Cytochrome P450"/>
    <property type="match status" value="1"/>
</dbReference>
<evidence type="ECO:0000256" key="8">
    <source>
        <dbReference type="RuleBase" id="RU000461"/>
    </source>
</evidence>
<dbReference type="Proteomes" id="UP000193317">
    <property type="component" value="Unassembled WGS sequence"/>
</dbReference>
<keyword evidence="3 8" id="KW-0349">Heme</keyword>
<dbReference type="PROSITE" id="PS00086">
    <property type="entry name" value="CYTOCHROME_P450"/>
    <property type="match status" value="1"/>
</dbReference>
<dbReference type="AlphaFoldDB" id="A0A1X2E0P4"/>
<dbReference type="Gene3D" id="1.10.630.10">
    <property type="entry name" value="Cytochrome P450"/>
    <property type="match status" value="1"/>
</dbReference>
<dbReference type="PANTHER" id="PTHR46696:SF4">
    <property type="entry name" value="BIOTIN BIOSYNTHESIS CYTOCHROME P450"/>
    <property type="match status" value="1"/>
</dbReference>
<dbReference type="InterPro" id="IPR002397">
    <property type="entry name" value="Cyt_P450_B"/>
</dbReference>
<dbReference type="OrthoDB" id="502624at2"/>
<evidence type="ECO:0000313" key="9">
    <source>
        <dbReference type="EMBL" id="ORW94005.1"/>
    </source>
</evidence>
<dbReference type="InterPro" id="IPR017972">
    <property type="entry name" value="Cyt_P450_CS"/>
</dbReference>
<keyword evidence="7 8" id="KW-0503">Monooxygenase</keyword>
<gene>
    <name evidence="9" type="ORF">AWC27_07525</name>
</gene>
<evidence type="ECO:0000256" key="7">
    <source>
        <dbReference type="ARBA" id="ARBA00023033"/>
    </source>
</evidence>
<evidence type="ECO:0000256" key="3">
    <source>
        <dbReference type="ARBA" id="ARBA00022617"/>
    </source>
</evidence>
<name>A0A1X2E0P4_MYCSZ</name>
<keyword evidence="10" id="KW-1185">Reference proteome</keyword>
<dbReference type="GO" id="GO:0036199">
    <property type="term" value="F:cholest-4-en-3-one 26-monooxygenase activity"/>
    <property type="evidence" value="ECO:0007669"/>
    <property type="project" value="TreeGrafter"/>
</dbReference>
<comment type="caution">
    <text evidence="9">The sequence shown here is derived from an EMBL/GenBank/DDBJ whole genome shotgun (WGS) entry which is preliminary data.</text>
</comment>
<dbReference type="GO" id="GO:0006707">
    <property type="term" value="P:cholesterol catabolic process"/>
    <property type="evidence" value="ECO:0007669"/>
    <property type="project" value="TreeGrafter"/>
</dbReference>
<dbReference type="GO" id="GO:0008395">
    <property type="term" value="F:steroid hydroxylase activity"/>
    <property type="evidence" value="ECO:0007669"/>
    <property type="project" value="TreeGrafter"/>
</dbReference>
<reference evidence="9 10" key="1">
    <citation type="submission" date="2016-01" db="EMBL/GenBank/DDBJ databases">
        <title>The new phylogeny of the genus Mycobacterium.</title>
        <authorList>
            <person name="Tarcisio F."/>
            <person name="Conor M."/>
            <person name="Antonella G."/>
            <person name="Elisabetta G."/>
            <person name="Giulia F.S."/>
            <person name="Sara T."/>
            <person name="Anna F."/>
            <person name="Clotilde B."/>
            <person name="Roberto B."/>
            <person name="Veronica D.S."/>
            <person name="Fabio R."/>
            <person name="Monica P."/>
            <person name="Olivier J."/>
            <person name="Enrico T."/>
            <person name="Nicola S."/>
        </authorList>
    </citation>
    <scope>NUCLEOTIDE SEQUENCE [LARGE SCALE GENOMIC DNA]</scope>
    <source>
        <strain evidence="9 10">DSM 44166</strain>
    </source>
</reference>
<dbReference type="CDD" id="cd11078">
    <property type="entry name" value="CYP130-like"/>
    <property type="match status" value="1"/>
</dbReference>
<organism evidence="9 10">
    <name type="scientific">Mycobacterium szulgai</name>
    <dbReference type="NCBI Taxonomy" id="1787"/>
    <lineage>
        <taxon>Bacteria</taxon>
        <taxon>Bacillati</taxon>
        <taxon>Actinomycetota</taxon>
        <taxon>Actinomycetes</taxon>
        <taxon>Mycobacteriales</taxon>
        <taxon>Mycobacteriaceae</taxon>
        <taxon>Mycobacterium</taxon>
    </lineage>
</organism>
<keyword evidence="5 8" id="KW-0560">Oxidoreductase</keyword>
<sequence>MTGLYYDPWDAEIDLDPYPTYRLLRDEMPLYYNARHDFWALSRYADVDAAIRDIGRFSSAKGDILEVVKADPVMPPGVFINEDPPLHTIHRALVSRAFTPKKMKVLEHKVRAFCAACLDPLVGAESFDFVRDLGAELPMRTIGMLVGLPDANQPVVRAEVHKALRNNPGEPMPVQKDHYFDGELFADYVAWRQRHPSSDLVTELLNIEFEDESGITRRLTTEEVLIFLTVVAGAGVETTGRLFGWMGKVLAEHPDQRQEIVEDRSLIPGAIEELLRYEPPGPHVARYVLADTEVQGQTVPAGSAMLLMLASANRDDRHFADPERFDIRRRSNGHLTFGRGVHFCLGAPLARLEGRIALDEILNRFPKWDIDIGGAKRSRTSTVRGWDTMPAVIT</sequence>
<dbReference type="Pfam" id="PF00067">
    <property type="entry name" value="p450"/>
    <property type="match status" value="1"/>
</dbReference>
<dbReference type="PRINTS" id="PR00359">
    <property type="entry name" value="BP450"/>
</dbReference>
<dbReference type="InterPro" id="IPR001128">
    <property type="entry name" value="Cyt_P450"/>
</dbReference>
<comment type="cofactor">
    <cofactor evidence="1">
        <name>heme</name>
        <dbReference type="ChEBI" id="CHEBI:30413"/>
    </cofactor>
</comment>
<evidence type="ECO:0000256" key="2">
    <source>
        <dbReference type="ARBA" id="ARBA00010617"/>
    </source>
</evidence>
<keyword evidence="6 8" id="KW-0408">Iron</keyword>
<dbReference type="GO" id="GO:0020037">
    <property type="term" value="F:heme binding"/>
    <property type="evidence" value="ECO:0007669"/>
    <property type="project" value="InterPro"/>
</dbReference>
<comment type="similarity">
    <text evidence="2 8">Belongs to the cytochrome P450 family.</text>
</comment>